<feature type="region of interest" description="Disordered" evidence="1">
    <location>
        <begin position="332"/>
        <end position="392"/>
    </location>
</feature>
<proteinExistence type="predicted"/>
<feature type="region of interest" description="Disordered" evidence="1">
    <location>
        <begin position="502"/>
        <end position="536"/>
    </location>
</feature>
<organism evidence="2 3">
    <name type="scientific">Carnegiea gigantea</name>
    <dbReference type="NCBI Taxonomy" id="171969"/>
    <lineage>
        <taxon>Eukaryota</taxon>
        <taxon>Viridiplantae</taxon>
        <taxon>Streptophyta</taxon>
        <taxon>Embryophyta</taxon>
        <taxon>Tracheophyta</taxon>
        <taxon>Spermatophyta</taxon>
        <taxon>Magnoliopsida</taxon>
        <taxon>eudicotyledons</taxon>
        <taxon>Gunneridae</taxon>
        <taxon>Pentapetalae</taxon>
        <taxon>Caryophyllales</taxon>
        <taxon>Cactineae</taxon>
        <taxon>Cactaceae</taxon>
        <taxon>Cactoideae</taxon>
        <taxon>Echinocereeae</taxon>
        <taxon>Carnegiea</taxon>
    </lineage>
</organism>
<comment type="caution">
    <text evidence="2">The sequence shown here is derived from an EMBL/GenBank/DDBJ whole genome shotgun (WGS) entry which is preliminary data.</text>
</comment>
<protein>
    <submittedName>
        <fullName evidence="2">Uncharacterized protein</fullName>
    </submittedName>
</protein>
<evidence type="ECO:0000256" key="1">
    <source>
        <dbReference type="SAM" id="MobiDB-lite"/>
    </source>
</evidence>
<dbReference type="EMBL" id="JAKOGI010001549">
    <property type="protein sequence ID" value="KAJ8425077.1"/>
    <property type="molecule type" value="Genomic_DNA"/>
</dbReference>
<name>A0A9Q1GPC7_9CARY</name>
<feature type="compositionally biased region" description="Low complexity" evidence="1">
    <location>
        <begin position="333"/>
        <end position="378"/>
    </location>
</feature>
<sequence>MLLNDAIGLGIVSGFIAANLRESLEGLRRTPFESWIYVNGSDLLEAQLYQRRPWGVAGSLERHSERRKMILFPNFTNTEQAAEYVRDTFRWCMRESSTLRPNPLPEDYHNLWPGFDLDVATQYTNDSNIPEMDRYKLHNVGLTMPEVDYHRDLDVGNRAKALKGSDPPYCESTRGPCGIERPSGMVHLCTSFKDCYCIIFYVITSSSCSSSRDVPEGLAGPQMAGCHPQFPRLPAFIDGRVMAGLPPKNQFREPKKIPHAVLIFEPGTPSWSRYEYSSAPSILSIEEAVLCPWEITITNFLTDFQTPDELLAEGTTDGNFCSISGSQRPGIEVLSTSSSSSLAGTSVSSCSDRTSTNSSSDEPSTSSSSDGTSACSSSRGAHNIPRRSVLKKKGSAPIEPVLEIVADGLVFPGASSRSDPQDGLSTQFPNLKVTPSLKRTALEKKYLLPTGYNFIIPEADATVNKPPQKCIAIYRLAFNYGIQFPLHPAILLAPSGKKPAISLPPVGRHKRPRIEDRQDDTVASPPASIKGKEVRGSSPLTRFVDRPAFARAMKAMFEHRRLDEATASGRAAKVEELGHQRGREEVMGFLRKVLASLAPDFKKDNYFEAYIHYVEERQRAEAKG</sequence>
<dbReference type="AlphaFoldDB" id="A0A9Q1GPC7"/>
<evidence type="ECO:0000313" key="2">
    <source>
        <dbReference type="EMBL" id="KAJ8425077.1"/>
    </source>
</evidence>
<gene>
    <name evidence="2" type="ORF">Cgig2_028794</name>
</gene>
<dbReference type="Proteomes" id="UP001153076">
    <property type="component" value="Unassembled WGS sequence"/>
</dbReference>
<keyword evidence="3" id="KW-1185">Reference proteome</keyword>
<evidence type="ECO:0000313" key="3">
    <source>
        <dbReference type="Proteomes" id="UP001153076"/>
    </source>
</evidence>
<reference evidence="2" key="1">
    <citation type="submission" date="2022-04" db="EMBL/GenBank/DDBJ databases">
        <title>Carnegiea gigantea Genome sequencing and assembly v2.</title>
        <authorList>
            <person name="Copetti D."/>
            <person name="Sanderson M.J."/>
            <person name="Burquez A."/>
            <person name="Wojciechowski M.F."/>
        </authorList>
    </citation>
    <scope>NUCLEOTIDE SEQUENCE</scope>
    <source>
        <strain evidence="2">SGP5-SGP5p</strain>
        <tissue evidence="2">Aerial part</tissue>
    </source>
</reference>
<accession>A0A9Q1GPC7</accession>